<dbReference type="InterPro" id="IPR041698">
    <property type="entry name" value="Methyltransf_25"/>
</dbReference>
<evidence type="ECO:0000313" key="5">
    <source>
        <dbReference type="Proteomes" id="UP001155077"/>
    </source>
</evidence>
<comment type="caution">
    <text evidence="4">The sequence shown here is derived from an EMBL/GenBank/DDBJ whole genome shotgun (WGS) entry which is preliminary data.</text>
</comment>
<dbReference type="Gene3D" id="3.40.50.150">
    <property type="entry name" value="Vaccinia Virus protein VP39"/>
    <property type="match status" value="1"/>
</dbReference>
<dbReference type="Proteomes" id="UP001155077">
    <property type="component" value="Unassembled WGS sequence"/>
</dbReference>
<keyword evidence="1 4" id="KW-0489">Methyltransferase</keyword>
<keyword evidence="2" id="KW-0808">Transferase</keyword>
<reference evidence="4" key="1">
    <citation type="submission" date="2022-06" db="EMBL/GenBank/DDBJ databases">
        <title>Gramella sediminis sp. nov., isolated from deep-sea sediment of the Indian Ocean.</title>
        <authorList>
            <person name="Yang L."/>
        </authorList>
    </citation>
    <scope>NUCLEOTIDE SEQUENCE</scope>
    <source>
        <strain evidence="4">HMD3159</strain>
    </source>
</reference>
<dbReference type="RefSeq" id="WP_252111053.1">
    <property type="nucleotide sequence ID" value="NZ_JAMSCK010000002.1"/>
</dbReference>
<evidence type="ECO:0000259" key="3">
    <source>
        <dbReference type="Pfam" id="PF13649"/>
    </source>
</evidence>
<proteinExistence type="predicted"/>
<evidence type="ECO:0000256" key="2">
    <source>
        <dbReference type="ARBA" id="ARBA00022679"/>
    </source>
</evidence>
<gene>
    <name evidence="4" type="ORF">NE848_04625</name>
</gene>
<sequence length="211" mass="24183">MKETENTRAIFNKYAEGYQDKYMDVGLYHESLDLFCENLNSKQTEILEIGCGPGNLTKYLLSLRPDLKILGIDLASKMIDLARQNNPEAEFRTMDCRDISQLNQKFDGILCGFCLPYLSQKETIKLIEDMFALLNPGGIVYLSTMEADHKKSGYEGSSSAEEKLYINYYESDYLLRNLDKQGFRIIKIYTLENPVNKEGIRDLVIIAKKIS</sequence>
<accession>A0ABT0YYU1</accession>
<dbReference type="Pfam" id="PF13649">
    <property type="entry name" value="Methyltransf_25"/>
    <property type="match status" value="1"/>
</dbReference>
<dbReference type="GO" id="GO:0032259">
    <property type="term" value="P:methylation"/>
    <property type="evidence" value="ECO:0007669"/>
    <property type="project" value="UniProtKB-KW"/>
</dbReference>
<dbReference type="InterPro" id="IPR029063">
    <property type="entry name" value="SAM-dependent_MTases_sf"/>
</dbReference>
<dbReference type="GO" id="GO:0008168">
    <property type="term" value="F:methyltransferase activity"/>
    <property type="evidence" value="ECO:0007669"/>
    <property type="project" value="UniProtKB-KW"/>
</dbReference>
<dbReference type="PANTHER" id="PTHR43861:SF1">
    <property type="entry name" value="TRANS-ACONITATE 2-METHYLTRANSFERASE"/>
    <property type="match status" value="1"/>
</dbReference>
<name>A0ABT0YYU1_9FLAO</name>
<protein>
    <submittedName>
        <fullName evidence="4">Class I SAM-dependent methyltransferase</fullName>
    </submittedName>
</protein>
<dbReference type="SUPFAM" id="SSF53335">
    <property type="entry name" value="S-adenosyl-L-methionine-dependent methyltransferases"/>
    <property type="match status" value="1"/>
</dbReference>
<feature type="domain" description="Methyltransferase" evidence="3">
    <location>
        <begin position="46"/>
        <end position="138"/>
    </location>
</feature>
<keyword evidence="5" id="KW-1185">Reference proteome</keyword>
<dbReference type="EMBL" id="JAMSCK010000002">
    <property type="protein sequence ID" value="MCM8568651.1"/>
    <property type="molecule type" value="Genomic_DNA"/>
</dbReference>
<organism evidence="4 5">
    <name type="scientific">Gramella jeungdoensis</name>
    <dbReference type="NCBI Taxonomy" id="708091"/>
    <lineage>
        <taxon>Bacteria</taxon>
        <taxon>Pseudomonadati</taxon>
        <taxon>Bacteroidota</taxon>
        <taxon>Flavobacteriia</taxon>
        <taxon>Flavobacteriales</taxon>
        <taxon>Flavobacteriaceae</taxon>
        <taxon>Christiangramia</taxon>
    </lineage>
</organism>
<dbReference type="PANTHER" id="PTHR43861">
    <property type="entry name" value="TRANS-ACONITATE 2-METHYLTRANSFERASE-RELATED"/>
    <property type="match status" value="1"/>
</dbReference>
<evidence type="ECO:0000256" key="1">
    <source>
        <dbReference type="ARBA" id="ARBA00022603"/>
    </source>
</evidence>
<evidence type="ECO:0000313" key="4">
    <source>
        <dbReference type="EMBL" id="MCM8568651.1"/>
    </source>
</evidence>
<dbReference type="CDD" id="cd02440">
    <property type="entry name" value="AdoMet_MTases"/>
    <property type="match status" value="1"/>
</dbReference>